<keyword evidence="1" id="KW-0472">Membrane</keyword>
<dbReference type="Pfam" id="PF02325">
    <property type="entry name" value="CCB3_YggT"/>
    <property type="match status" value="1"/>
</dbReference>
<sequence>MHSLLVAIYIYFLSPLLTLLLFLIFAYVIMSWLIAFGVVSMRNQTVRQIQYALDSVMLPMLRPIQRYVPPLGQLDLSVFLLALGIMFTKDWLLPTIINMTAPSIGY</sequence>
<dbReference type="STRING" id="1280952.HJA_06612"/>
<accession>A0A059FEG6</accession>
<dbReference type="PATRIC" id="fig|1280952.3.peg.1310"/>
<dbReference type="eggNOG" id="COG0762">
    <property type="taxonomic scope" value="Bacteria"/>
</dbReference>
<evidence type="ECO:0000256" key="1">
    <source>
        <dbReference type="SAM" id="Phobius"/>
    </source>
</evidence>
<proteinExistence type="predicted"/>
<organism evidence="2 3">
    <name type="scientific">Hyphomonas jannaschiana VP2</name>
    <dbReference type="NCBI Taxonomy" id="1280952"/>
    <lineage>
        <taxon>Bacteria</taxon>
        <taxon>Pseudomonadati</taxon>
        <taxon>Pseudomonadota</taxon>
        <taxon>Alphaproteobacteria</taxon>
        <taxon>Hyphomonadales</taxon>
        <taxon>Hyphomonadaceae</taxon>
        <taxon>Hyphomonas</taxon>
    </lineage>
</organism>
<evidence type="ECO:0008006" key="4">
    <source>
        <dbReference type="Google" id="ProtNLM"/>
    </source>
</evidence>
<feature type="transmembrane region" description="Helical" evidence="1">
    <location>
        <begin position="6"/>
        <end position="39"/>
    </location>
</feature>
<dbReference type="InterPro" id="IPR003425">
    <property type="entry name" value="CCB3/YggT"/>
</dbReference>
<comment type="caution">
    <text evidence="2">The sequence shown here is derived from an EMBL/GenBank/DDBJ whole genome shotgun (WGS) entry which is preliminary data.</text>
</comment>
<gene>
    <name evidence="2" type="ORF">HJA_06612</name>
</gene>
<name>A0A059FEG6_9PROT</name>
<dbReference type="EMBL" id="ARYJ01000004">
    <property type="protein sequence ID" value="KCZ88946.1"/>
    <property type="molecule type" value="Genomic_DNA"/>
</dbReference>
<dbReference type="OrthoDB" id="9814445at2"/>
<protein>
    <recommendedName>
        <fullName evidence="4">YGGT family protein</fullName>
    </recommendedName>
</protein>
<dbReference type="Proteomes" id="UP000024816">
    <property type="component" value="Unassembled WGS sequence"/>
</dbReference>
<dbReference type="AlphaFoldDB" id="A0A059FEG6"/>
<dbReference type="GO" id="GO:0016020">
    <property type="term" value="C:membrane"/>
    <property type="evidence" value="ECO:0007669"/>
    <property type="project" value="InterPro"/>
</dbReference>
<keyword evidence="1" id="KW-0812">Transmembrane</keyword>
<reference evidence="2 3" key="1">
    <citation type="journal article" date="2014" name="Antonie Van Leeuwenhoek">
        <title>Hyphomonas beringensis sp. nov. and Hyphomonas chukchiensis sp. nov., isolated from surface seawater of the Bering Sea and Chukchi Sea.</title>
        <authorList>
            <person name="Li C."/>
            <person name="Lai Q."/>
            <person name="Li G."/>
            <person name="Dong C."/>
            <person name="Wang J."/>
            <person name="Liao Y."/>
            <person name="Shao Z."/>
        </authorList>
    </citation>
    <scope>NUCLEOTIDE SEQUENCE [LARGE SCALE GENOMIC DNA]</scope>
    <source>
        <strain evidence="2 3">VP2</strain>
    </source>
</reference>
<evidence type="ECO:0000313" key="3">
    <source>
        <dbReference type="Proteomes" id="UP000024816"/>
    </source>
</evidence>
<keyword evidence="1" id="KW-1133">Transmembrane helix</keyword>
<dbReference type="RefSeq" id="WP_035579919.1">
    <property type="nucleotide sequence ID" value="NZ_ARYJ01000004.1"/>
</dbReference>
<evidence type="ECO:0000313" key="2">
    <source>
        <dbReference type="EMBL" id="KCZ88946.1"/>
    </source>
</evidence>
<keyword evidence="3" id="KW-1185">Reference proteome</keyword>